<keyword evidence="1 2" id="KW-0732">Signal</keyword>
<feature type="chain" id="PRO_5002494485" evidence="2">
    <location>
        <begin position="30"/>
        <end position="275"/>
    </location>
</feature>
<proteinExistence type="predicted"/>
<dbReference type="Gene3D" id="3.40.190.10">
    <property type="entry name" value="Periplasmic binding protein-like II"/>
    <property type="match status" value="2"/>
</dbReference>
<dbReference type="PANTHER" id="PTHR35936:SF17">
    <property type="entry name" value="ARGININE-BINDING EXTRACELLULAR PROTEIN ARTP"/>
    <property type="match status" value="1"/>
</dbReference>
<reference evidence="5 6" key="1">
    <citation type="submission" date="2015-03" db="EMBL/GenBank/DDBJ databases">
        <authorList>
            <person name="Lepp D."/>
            <person name="Hassan Y.I."/>
            <person name="Li X.-Z."/>
            <person name="Zhou T."/>
        </authorList>
    </citation>
    <scope>NUCLEOTIDE SEQUENCE [LARGE SCALE GENOMIC DNA]</scope>
    <source>
        <strain evidence="5 6">E84</strain>
    </source>
</reference>
<keyword evidence="6" id="KW-1185">Reference proteome</keyword>
<dbReference type="InterPro" id="IPR001638">
    <property type="entry name" value="Solute-binding_3/MltF_N"/>
</dbReference>
<evidence type="ECO:0000313" key="6">
    <source>
        <dbReference type="Proteomes" id="UP000033411"/>
    </source>
</evidence>
<gene>
    <name evidence="5" type="ORF">WH87_03405</name>
</gene>
<dbReference type="EMBL" id="LANJ01000011">
    <property type="protein sequence ID" value="KKC39285.1"/>
    <property type="molecule type" value="Genomic_DNA"/>
</dbReference>
<dbReference type="SMART" id="SM00062">
    <property type="entry name" value="PBPb"/>
    <property type="match status" value="1"/>
</dbReference>
<dbReference type="GO" id="GO:0016020">
    <property type="term" value="C:membrane"/>
    <property type="evidence" value="ECO:0007669"/>
    <property type="project" value="InterPro"/>
</dbReference>
<dbReference type="PANTHER" id="PTHR35936">
    <property type="entry name" value="MEMBRANE-BOUND LYTIC MUREIN TRANSGLYCOSYLASE F"/>
    <property type="match status" value="1"/>
</dbReference>
<evidence type="ECO:0000256" key="1">
    <source>
        <dbReference type="ARBA" id="ARBA00022729"/>
    </source>
</evidence>
<dbReference type="SUPFAM" id="SSF53850">
    <property type="entry name" value="Periplasmic binding protein-like II"/>
    <property type="match status" value="1"/>
</dbReference>
<dbReference type="Proteomes" id="UP000033411">
    <property type="component" value="Unassembled WGS sequence"/>
</dbReference>
<accession>A0A0F5QE95</accession>
<protein>
    <submittedName>
        <fullName evidence="5">Amino acid ABC transporter</fullName>
    </submittedName>
</protein>
<feature type="domain" description="Ionotropic glutamate receptor C-terminal" evidence="4">
    <location>
        <begin position="40"/>
        <end position="260"/>
    </location>
</feature>
<sequence length="275" mass="29665">MTKHWTNKTLAALGLGLGLLAMASQGAFADQLADIKSRGKLQVAVDTGNPPFAMMDAEFKPTGSEIETAQLLAKDLGVEVEFLTVPTSGRIPFLVSGKADIVVSTLSITPERLEVVDFSIPYSETTIIVAGPKEANIASYADLAGMSVAVTRGTVNDTKLTDSTVDVPNVQIVRFEDDPTSSSAITSGQFSIYATSRPLLQQLIQSNPNLDIEEKFVAQAFPLGIAIRKGEPELTNWINAWIKTNLDNGKLLDIYEKFHGARIDVDKLAAMDLPR</sequence>
<feature type="signal peptide" evidence="2">
    <location>
        <begin position="1"/>
        <end position="29"/>
    </location>
</feature>
<dbReference type="InterPro" id="IPR001320">
    <property type="entry name" value="Iontro_rcpt_C"/>
</dbReference>
<comment type="caution">
    <text evidence="5">The sequence shown here is derived from an EMBL/GenBank/DDBJ whole genome shotgun (WGS) entry which is preliminary data.</text>
</comment>
<evidence type="ECO:0000259" key="3">
    <source>
        <dbReference type="SMART" id="SM00062"/>
    </source>
</evidence>
<dbReference type="STRING" id="1293439.WH87_03405"/>
<dbReference type="AlphaFoldDB" id="A0A0F5QE95"/>
<dbReference type="RefSeq" id="WP_046138486.1">
    <property type="nucleotide sequence ID" value="NZ_LANJ01000011.1"/>
</dbReference>
<dbReference type="SMART" id="SM00079">
    <property type="entry name" value="PBPe"/>
    <property type="match status" value="1"/>
</dbReference>
<evidence type="ECO:0000256" key="2">
    <source>
        <dbReference type="SAM" id="SignalP"/>
    </source>
</evidence>
<feature type="domain" description="Solute-binding protein family 3/N-terminal" evidence="3">
    <location>
        <begin position="40"/>
        <end position="262"/>
    </location>
</feature>
<dbReference type="Pfam" id="PF00497">
    <property type="entry name" value="SBP_bac_3"/>
    <property type="match status" value="1"/>
</dbReference>
<name>A0A0F5QE95_9HYPH</name>
<evidence type="ECO:0000259" key="4">
    <source>
        <dbReference type="SMART" id="SM00079"/>
    </source>
</evidence>
<dbReference type="PATRIC" id="fig|1293439.3.peg.237"/>
<dbReference type="OrthoDB" id="6192933at2"/>
<evidence type="ECO:0000313" key="5">
    <source>
        <dbReference type="EMBL" id="KKC39285.1"/>
    </source>
</evidence>
<organism evidence="5 6">
    <name type="scientific">Devosia epidermidihirudinis</name>
    <dbReference type="NCBI Taxonomy" id="1293439"/>
    <lineage>
        <taxon>Bacteria</taxon>
        <taxon>Pseudomonadati</taxon>
        <taxon>Pseudomonadota</taxon>
        <taxon>Alphaproteobacteria</taxon>
        <taxon>Hyphomicrobiales</taxon>
        <taxon>Devosiaceae</taxon>
        <taxon>Devosia</taxon>
    </lineage>
</organism>
<dbReference type="GO" id="GO:0015276">
    <property type="term" value="F:ligand-gated monoatomic ion channel activity"/>
    <property type="evidence" value="ECO:0007669"/>
    <property type="project" value="InterPro"/>
</dbReference>